<accession>A0A4Y1RSN1</accession>
<protein>
    <submittedName>
        <fullName evidence="9">Subtilase family protein</fullName>
    </submittedName>
</protein>
<dbReference type="PROSITE" id="PS51892">
    <property type="entry name" value="SUBTILASE"/>
    <property type="match status" value="1"/>
</dbReference>
<dbReference type="EMBL" id="AP019302">
    <property type="protein sequence ID" value="BBH06796.1"/>
    <property type="molecule type" value="Genomic_DNA"/>
</dbReference>
<reference evidence="9" key="1">
    <citation type="journal article" date="2019" name="Science">
        <title>Mutation of a bHLH transcription factor allowed almond domestication.</title>
        <authorList>
            <person name="Sanchez-Perez R."/>
            <person name="Pavan S."/>
            <person name="Mazzeo R."/>
            <person name="Moldovan C."/>
            <person name="Aiese Cigliano R."/>
            <person name="Del Cueto J."/>
            <person name="Ricciardi F."/>
            <person name="Lotti C."/>
            <person name="Ricciardi L."/>
            <person name="Dicenta F."/>
            <person name="Lopez-Marques R.L."/>
            <person name="Lindberg Moller B."/>
        </authorList>
    </citation>
    <scope>NUCLEOTIDE SEQUENCE</scope>
</reference>
<organism evidence="9">
    <name type="scientific">Prunus dulcis</name>
    <name type="common">Almond</name>
    <name type="synonym">Amygdalus dulcis</name>
    <dbReference type="NCBI Taxonomy" id="3755"/>
    <lineage>
        <taxon>Eukaryota</taxon>
        <taxon>Viridiplantae</taxon>
        <taxon>Streptophyta</taxon>
        <taxon>Embryophyta</taxon>
        <taxon>Tracheophyta</taxon>
        <taxon>Spermatophyta</taxon>
        <taxon>Magnoliopsida</taxon>
        <taxon>eudicotyledons</taxon>
        <taxon>Gunneridae</taxon>
        <taxon>Pentapetalae</taxon>
        <taxon>rosids</taxon>
        <taxon>fabids</taxon>
        <taxon>Rosales</taxon>
        <taxon>Rosaceae</taxon>
        <taxon>Amygdaloideae</taxon>
        <taxon>Amygdaleae</taxon>
        <taxon>Prunus</taxon>
    </lineage>
</organism>
<dbReference type="InterPro" id="IPR000209">
    <property type="entry name" value="Peptidase_S8/S53_dom"/>
</dbReference>
<dbReference type="Gene3D" id="3.40.50.200">
    <property type="entry name" value="Peptidase S8/S53 domain"/>
    <property type="match status" value="1"/>
</dbReference>
<keyword evidence="5" id="KW-0378">Hydrolase</keyword>
<dbReference type="AlphaFoldDB" id="A0A4Y1RSN1"/>
<keyword evidence="3" id="KW-0645">Protease</keyword>
<dbReference type="InterPro" id="IPR045051">
    <property type="entry name" value="SBT"/>
</dbReference>
<evidence type="ECO:0000313" key="9">
    <source>
        <dbReference type="EMBL" id="BBH06796.1"/>
    </source>
</evidence>
<evidence type="ECO:0000259" key="8">
    <source>
        <dbReference type="Pfam" id="PF00082"/>
    </source>
</evidence>
<feature type="domain" description="Peptidase S8/S53" evidence="8">
    <location>
        <begin position="18"/>
        <end position="59"/>
    </location>
</feature>
<evidence type="ECO:0000256" key="7">
    <source>
        <dbReference type="PROSITE-ProRule" id="PRU01240"/>
    </source>
</evidence>
<comment type="similarity">
    <text evidence="2 7">Belongs to the peptidase S8 family.</text>
</comment>
<name>A0A4Y1RSN1_PRUDU</name>
<evidence type="ECO:0000256" key="3">
    <source>
        <dbReference type="ARBA" id="ARBA00022670"/>
    </source>
</evidence>
<gene>
    <name evidence="9" type="ORF">Prudu_018539</name>
</gene>
<evidence type="ECO:0000256" key="1">
    <source>
        <dbReference type="ARBA" id="ARBA00004613"/>
    </source>
</evidence>
<dbReference type="GO" id="GO:0006508">
    <property type="term" value="P:proteolysis"/>
    <property type="evidence" value="ECO:0007669"/>
    <property type="project" value="UniProtKB-KW"/>
</dbReference>
<dbReference type="PROSITE" id="PS00138">
    <property type="entry name" value="SUBTILASE_SER"/>
    <property type="match status" value="1"/>
</dbReference>
<evidence type="ECO:0000256" key="6">
    <source>
        <dbReference type="ARBA" id="ARBA00022825"/>
    </source>
</evidence>
<dbReference type="InterPro" id="IPR036852">
    <property type="entry name" value="Peptidase_S8/S53_dom_sf"/>
</dbReference>
<evidence type="ECO:0000256" key="4">
    <source>
        <dbReference type="ARBA" id="ARBA00022729"/>
    </source>
</evidence>
<dbReference type="Pfam" id="PF00082">
    <property type="entry name" value="Peptidase_S8"/>
    <property type="match status" value="1"/>
</dbReference>
<keyword evidence="6" id="KW-0720">Serine protease</keyword>
<evidence type="ECO:0000256" key="2">
    <source>
        <dbReference type="ARBA" id="ARBA00011073"/>
    </source>
</evidence>
<sequence length="67" mass="7031">MAPGSLVLAAWIPNDTVGQIGQNVFLSNEYHMVVSGTSMATPHVSGVVALLKSKSASADPGVERSWY</sequence>
<dbReference type="InterPro" id="IPR023828">
    <property type="entry name" value="Peptidase_S8_Ser-AS"/>
</dbReference>
<proteinExistence type="inferred from homology"/>
<dbReference type="GO" id="GO:0004252">
    <property type="term" value="F:serine-type endopeptidase activity"/>
    <property type="evidence" value="ECO:0007669"/>
    <property type="project" value="InterPro"/>
</dbReference>
<keyword evidence="4" id="KW-0732">Signal</keyword>
<dbReference type="PANTHER" id="PTHR10795">
    <property type="entry name" value="PROPROTEIN CONVERTASE SUBTILISIN/KEXIN"/>
    <property type="match status" value="1"/>
</dbReference>
<dbReference type="SUPFAM" id="SSF52743">
    <property type="entry name" value="Subtilisin-like"/>
    <property type="match status" value="1"/>
</dbReference>
<dbReference type="GO" id="GO:0005576">
    <property type="term" value="C:extracellular region"/>
    <property type="evidence" value="ECO:0007669"/>
    <property type="project" value="UniProtKB-SubCell"/>
</dbReference>
<evidence type="ECO:0000256" key="5">
    <source>
        <dbReference type="ARBA" id="ARBA00022801"/>
    </source>
</evidence>
<comment type="caution">
    <text evidence="7">Lacks conserved residue(s) required for the propagation of feature annotation.</text>
</comment>
<comment type="subcellular location">
    <subcellularLocation>
        <location evidence="1">Secreted</location>
    </subcellularLocation>
</comment>